<protein>
    <submittedName>
        <fullName evidence="1">Uncharacterized protein</fullName>
    </submittedName>
</protein>
<evidence type="ECO:0000313" key="2">
    <source>
        <dbReference type="Proteomes" id="UP000660745"/>
    </source>
</evidence>
<sequence length="145" mass="16479">MPVRSERRGSDVLVVMDGDVDIMERIGERAWRGLRLGEVCVQDAGDVRASESLIFRWVWPSPLTVESIVGVRLSITWQRGVWILLMQVHRVVEQADLGSERSRLGRRAHRRREDSILSIMFAMMPARFGGRQGTPLPNVFLQSPA</sequence>
<name>A0A918ABT3_9ACTN</name>
<gene>
    <name evidence="1" type="ORF">GCM10012278_66700</name>
</gene>
<dbReference type="Proteomes" id="UP000660745">
    <property type="component" value="Unassembled WGS sequence"/>
</dbReference>
<comment type="caution">
    <text evidence="1">The sequence shown here is derived from an EMBL/GenBank/DDBJ whole genome shotgun (WGS) entry which is preliminary data.</text>
</comment>
<organism evidence="1 2">
    <name type="scientific">Nonomuraea glycinis</name>
    <dbReference type="NCBI Taxonomy" id="2047744"/>
    <lineage>
        <taxon>Bacteria</taxon>
        <taxon>Bacillati</taxon>
        <taxon>Actinomycetota</taxon>
        <taxon>Actinomycetes</taxon>
        <taxon>Streptosporangiales</taxon>
        <taxon>Streptosporangiaceae</taxon>
        <taxon>Nonomuraea</taxon>
    </lineage>
</organism>
<dbReference type="AlphaFoldDB" id="A0A918ABT3"/>
<reference evidence="1" key="1">
    <citation type="journal article" date="2014" name="Int. J. Syst. Evol. Microbiol.">
        <title>Complete genome sequence of Corynebacterium casei LMG S-19264T (=DSM 44701T), isolated from a smear-ripened cheese.</title>
        <authorList>
            <consortium name="US DOE Joint Genome Institute (JGI-PGF)"/>
            <person name="Walter F."/>
            <person name="Albersmeier A."/>
            <person name="Kalinowski J."/>
            <person name="Ruckert C."/>
        </authorList>
    </citation>
    <scope>NUCLEOTIDE SEQUENCE</scope>
    <source>
        <strain evidence="1">CGMCC 4.7430</strain>
    </source>
</reference>
<keyword evidence="2" id="KW-1185">Reference proteome</keyword>
<reference evidence="1" key="2">
    <citation type="submission" date="2020-09" db="EMBL/GenBank/DDBJ databases">
        <authorList>
            <person name="Sun Q."/>
            <person name="Zhou Y."/>
        </authorList>
    </citation>
    <scope>NUCLEOTIDE SEQUENCE</scope>
    <source>
        <strain evidence="1">CGMCC 4.7430</strain>
    </source>
</reference>
<accession>A0A918ABT3</accession>
<evidence type="ECO:0000313" key="1">
    <source>
        <dbReference type="EMBL" id="GGP13771.1"/>
    </source>
</evidence>
<dbReference type="RefSeq" id="WP_225277437.1">
    <property type="nucleotide sequence ID" value="NZ_BMNK01000015.1"/>
</dbReference>
<dbReference type="EMBL" id="BMNK01000015">
    <property type="protein sequence ID" value="GGP13771.1"/>
    <property type="molecule type" value="Genomic_DNA"/>
</dbReference>
<proteinExistence type="predicted"/>